<evidence type="ECO:0000259" key="4">
    <source>
        <dbReference type="PROSITE" id="PS50158"/>
    </source>
</evidence>
<gene>
    <name evidence="5" type="ORF">ARMSODRAFT_973476</name>
</gene>
<evidence type="ECO:0000313" key="5">
    <source>
        <dbReference type="EMBL" id="PBK71935.1"/>
    </source>
</evidence>
<feature type="compositionally biased region" description="Polar residues" evidence="3">
    <location>
        <begin position="268"/>
        <end position="285"/>
    </location>
</feature>
<dbReference type="Pfam" id="PF00098">
    <property type="entry name" value="zf-CCHC"/>
    <property type="match status" value="1"/>
</dbReference>
<name>A0A2H3BM29_9AGAR</name>
<feature type="compositionally biased region" description="Basic and acidic residues" evidence="3">
    <location>
        <begin position="374"/>
        <end position="394"/>
    </location>
</feature>
<feature type="region of interest" description="Disordered" evidence="3">
    <location>
        <begin position="267"/>
        <end position="315"/>
    </location>
</feature>
<dbReference type="Gene3D" id="4.10.60.10">
    <property type="entry name" value="Zinc finger, CCHC-type"/>
    <property type="match status" value="1"/>
</dbReference>
<dbReference type="PROSITE" id="PS50158">
    <property type="entry name" value="ZF_CCHC"/>
    <property type="match status" value="1"/>
</dbReference>
<dbReference type="InterPro" id="IPR036875">
    <property type="entry name" value="Znf_CCHC_sf"/>
</dbReference>
<dbReference type="GO" id="GO:0003676">
    <property type="term" value="F:nucleic acid binding"/>
    <property type="evidence" value="ECO:0007669"/>
    <property type="project" value="InterPro"/>
</dbReference>
<proteinExistence type="predicted"/>
<dbReference type="InterPro" id="IPR001878">
    <property type="entry name" value="Znf_CCHC"/>
</dbReference>
<organism evidence="5 6">
    <name type="scientific">Armillaria solidipes</name>
    <dbReference type="NCBI Taxonomy" id="1076256"/>
    <lineage>
        <taxon>Eukaryota</taxon>
        <taxon>Fungi</taxon>
        <taxon>Dikarya</taxon>
        <taxon>Basidiomycota</taxon>
        <taxon>Agaricomycotina</taxon>
        <taxon>Agaricomycetes</taxon>
        <taxon>Agaricomycetidae</taxon>
        <taxon>Agaricales</taxon>
        <taxon>Marasmiineae</taxon>
        <taxon>Physalacriaceae</taxon>
        <taxon>Armillaria</taxon>
    </lineage>
</organism>
<evidence type="ECO:0000256" key="1">
    <source>
        <dbReference type="ARBA" id="ARBA00022664"/>
    </source>
</evidence>
<dbReference type="EMBL" id="KZ293423">
    <property type="protein sequence ID" value="PBK71935.1"/>
    <property type="molecule type" value="Genomic_DNA"/>
</dbReference>
<feature type="compositionally biased region" description="Low complexity" evidence="3">
    <location>
        <begin position="286"/>
        <end position="308"/>
    </location>
</feature>
<feature type="region of interest" description="Disordered" evidence="3">
    <location>
        <begin position="1"/>
        <end position="32"/>
    </location>
</feature>
<dbReference type="AlphaFoldDB" id="A0A2H3BM29"/>
<protein>
    <recommendedName>
        <fullName evidence="4">CCHC-type domain-containing protein</fullName>
    </recommendedName>
</protein>
<feature type="compositionally biased region" description="Polar residues" evidence="3">
    <location>
        <begin position="1"/>
        <end position="15"/>
    </location>
</feature>
<feature type="compositionally biased region" description="Basic and acidic residues" evidence="3">
    <location>
        <begin position="87"/>
        <end position="105"/>
    </location>
</feature>
<keyword evidence="2" id="KW-0863">Zinc-finger</keyword>
<reference evidence="6" key="1">
    <citation type="journal article" date="2017" name="Nat. Ecol. Evol.">
        <title>Genome expansion and lineage-specific genetic innovations in the forest pathogenic fungi Armillaria.</title>
        <authorList>
            <person name="Sipos G."/>
            <person name="Prasanna A.N."/>
            <person name="Walter M.C."/>
            <person name="O'Connor E."/>
            <person name="Balint B."/>
            <person name="Krizsan K."/>
            <person name="Kiss B."/>
            <person name="Hess J."/>
            <person name="Varga T."/>
            <person name="Slot J."/>
            <person name="Riley R."/>
            <person name="Boka B."/>
            <person name="Rigling D."/>
            <person name="Barry K."/>
            <person name="Lee J."/>
            <person name="Mihaltcheva S."/>
            <person name="LaButti K."/>
            <person name="Lipzen A."/>
            <person name="Waldron R."/>
            <person name="Moloney N.M."/>
            <person name="Sperisen C."/>
            <person name="Kredics L."/>
            <person name="Vagvoelgyi C."/>
            <person name="Patrignani A."/>
            <person name="Fitzpatrick D."/>
            <person name="Nagy I."/>
            <person name="Doyle S."/>
            <person name="Anderson J.B."/>
            <person name="Grigoriev I.V."/>
            <person name="Gueldener U."/>
            <person name="Muensterkoetter M."/>
            <person name="Nagy L.G."/>
        </authorList>
    </citation>
    <scope>NUCLEOTIDE SEQUENCE [LARGE SCALE GENOMIC DNA]</scope>
    <source>
        <strain evidence="6">28-4</strain>
    </source>
</reference>
<feature type="compositionally biased region" description="Basic and acidic residues" evidence="3">
    <location>
        <begin position="20"/>
        <end position="32"/>
    </location>
</feature>
<feature type="region of interest" description="Disordered" evidence="3">
    <location>
        <begin position="369"/>
        <end position="394"/>
    </location>
</feature>
<feature type="compositionally biased region" description="Basic and acidic residues" evidence="3">
    <location>
        <begin position="46"/>
        <end position="56"/>
    </location>
</feature>
<dbReference type="STRING" id="1076256.A0A2H3BM29"/>
<keyword evidence="1" id="KW-0507">mRNA processing</keyword>
<keyword evidence="6" id="KW-1185">Reference proteome</keyword>
<dbReference type="GO" id="GO:0008270">
    <property type="term" value="F:zinc ion binding"/>
    <property type="evidence" value="ECO:0007669"/>
    <property type="project" value="UniProtKB-KW"/>
</dbReference>
<dbReference type="SMART" id="SM00343">
    <property type="entry name" value="ZnF_C2HC"/>
    <property type="match status" value="1"/>
</dbReference>
<feature type="region of interest" description="Disordered" evidence="3">
    <location>
        <begin position="46"/>
        <end position="114"/>
    </location>
</feature>
<dbReference type="Proteomes" id="UP000218334">
    <property type="component" value="Unassembled WGS sequence"/>
</dbReference>
<evidence type="ECO:0000256" key="3">
    <source>
        <dbReference type="SAM" id="MobiDB-lite"/>
    </source>
</evidence>
<dbReference type="SUPFAM" id="SSF57756">
    <property type="entry name" value="Retrovirus zinc finger-like domains"/>
    <property type="match status" value="1"/>
</dbReference>
<accession>A0A2H3BM29</accession>
<evidence type="ECO:0000313" key="6">
    <source>
        <dbReference type="Proteomes" id="UP000218334"/>
    </source>
</evidence>
<keyword evidence="2" id="KW-0862">Zinc</keyword>
<evidence type="ECO:0000256" key="2">
    <source>
        <dbReference type="PROSITE-ProRule" id="PRU00047"/>
    </source>
</evidence>
<keyword evidence="2" id="KW-0479">Metal-binding</keyword>
<sequence length="394" mass="44413">MANTTAPDTLASTPETIDPETERRRAAAEEASAKLRRIAELEKQLNDAEMEHRDHAAQWGLPTRTTDKGKQPNRGRPPVPNPYRPLYKRDDRYSVPRPPADRGRPDPLPQPVGEAEATAPFLNARPIMVQVPKVFTGEHINIERFFGDCMMYFEAHASYFILPSHMIPFAASLFDGPAKTWWVHKRMEYWSTSALDTELEEEAMQANRCSETGPRDLMVKAVRLGVPHSYTLFISNHGENIPVTYDQWKTRICTMYEERQKQLAFDQNVGTQWGSRQKGANTTATSSNKPASGATSSSSGKPTSSTAPWDSQGRWHAIKQTTYKGAGEPMNIDVAKLMKEGKCFRCHEKGHMSKDCPKKRDFRDIRSVVTAEQEQTKEKDASSTKIEEVKETAV</sequence>
<feature type="domain" description="CCHC-type" evidence="4">
    <location>
        <begin position="342"/>
        <end position="358"/>
    </location>
</feature>
<dbReference type="GO" id="GO:0006397">
    <property type="term" value="P:mRNA processing"/>
    <property type="evidence" value="ECO:0007669"/>
    <property type="project" value="UniProtKB-KW"/>
</dbReference>